<reference evidence="7 9" key="1">
    <citation type="submission" date="2015-10" db="EMBL/GenBank/DDBJ databases">
        <title>The cercosporin biosynthetic gene cluster was horizontally transferred to several fungal lineages and shown to be expanded in Cercospora beticola based on microsynteny with recipient genomes.</title>
        <authorList>
            <person name="De Jonge R."/>
            <person name="Ebert M.K."/>
            <person name="Suttle J.C."/>
            <person name="Jurick Ii W.M."/>
            <person name="Secor G.A."/>
            <person name="Thomma B.P."/>
            <person name="Van De Peer Y."/>
            <person name="Bolton M.D."/>
        </authorList>
    </citation>
    <scope>NUCLEOTIDE SEQUENCE [LARGE SCALE GENOMIC DNA]</scope>
    <source>
        <strain evidence="7 9">09-40</strain>
    </source>
</reference>
<dbReference type="PANTHER" id="PTHR10869:SF246">
    <property type="entry name" value="TRANSMEMBRANE PROLYL 4-HYDROXYLASE"/>
    <property type="match status" value="1"/>
</dbReference>
<keyword evidence="5" id="KW-0408">Iron</keyword>
<dbReference type="GO" id="GO:0004656">
    <property type="term" value="F:procollagen-proline 4-dioxygenase activity"/>
    <property type="evidence" value="ECO:0007669"/>
    <property type="project" value="TreeGrafter"/>
</dbReference>
<accession>A0A2G5HE97</accession>
<dbReference type="InterPro" id="IPR006620">
    <property type="entry name" value="Pro_4_hyd_alph"/>
</dbReference>
<dbReference type="InterPro" id="IPR044862">
    <property type="entry name" value="Pro_4_hyd_alph_FE2OG_OXY"/>
</dbReference>
<dbReference type="GO" id="GO:0005506">
    <property type="term" value="F:iron ion binding"/>
    <property type="evidence" value="ECO:0007669"/>
    <property type="project" value="InterPro"/>
</dbReference>
<dbReference type="EMBL" id="CP134192">
    <property type="protein sequence ID" value="WPB07763.1"/>
    <property type="molecule type" value="Genomic_DNA"/>
</dbReference>
<evidence type="ECO:0000256" key="5">
    <source>
        <dbReference type="ARBA" id="ARBA00023004"/>
    </source>
</evidence>
<evidence type="ECO:0000313" key="8">
    <source>
        <dbReference type="EMBL" id="WPB07763.1"/>
    </source>
</evidence>
<keyword evidence="3" id="KW-0223">Dioxygenase</keyword>
<feature type="domain" description="Prolyl 4-hydroxylase alpha subunit" evidence="6">
    <location>
        <begin position="103"/>
        <end position="302"/>
    </location>
</feature>
<evidence type="ECO:0000256" key="1">
    <source>
        <dbReference type="ARBA" id="ARBA00001961"/>
    </source>
</evidence>
<sequence>MGGRIGLQGTVSTTGSPDFVTRGTVCATLSVLIALVFLTTDMSSPNPLKQQVEDVHEWFRAGATTSGVNIMQTSTESSPSLADHYTDGCPEHRPQSRLISMDPLMIYVEQLLTRDEAAHVLRMAEPHYKPSAVVQPDGKKYDSDFRKSVSARIPYDPVVACIRKRVADFQAFTPVENVEEIFVVKYGMEDHIQHHLDWHEALINPRVTTFFVYVACDDGMGGQCQGGETNFPNWPGETASEWCERGLVNCEARFPGISFRPIVGNAVFWNNYHSNGTGIETTLHAGLPVTKGTKAGLNVWTRKHKASNTDVLKVHDRSQLSDKDRASCDAESQTGPCYVRV</sequence>
<dbReference type="Proteomes" id="UP001302367">
    <property type="component" value="Chromosome 9"/>
</dbReference>
<evidence type="ECO:0000256" key="2">
    <source>
        <dbReference type="ARBA" id="ARBA00022723"/>
    </source>
</evidence>
<evidence type="ECO:0000313" key="9">
    <source>
        <dbReference type="Proteomes" id="UP000230605"/>
    </source>
</evidence>
<gene>
    <name evidence="7" type="ORF">CB0940_10899</name>
    <name evidence="8" type="ORF">RHO25_012427</name>
</gene>
<keyword evidence="10" id="KW-1185">Reference proteome</keyword>
<evidence type="ECO:0000313" key="7">
    <source>
        <dbReference type="EMBL" id="PIA90825.1"/>
    </source>
</evidence>
<protein>
    <recommendedName>
        <fullName evidence="6">Prolyl 4-hydroxylase alpha subunit domain-containing protein</fullName>
    </recommendedName>
</protein>
<keyword evidence="2" id="KW-0479">Metal-binding</keyword>
<dbReference type="AlphaFoldDB" id="A0A2G5HE97"/>
<dbReference type="Gene3D" id="2.60.120.620">
    <property type="entry name" value="q2cbj1_9rhob like domain"/>
    <property type="match status" value="1"/>
</dbReference>
<organism evidence="7 9">
    <name type="scientific">Cercospora beticola</name>
    <name type="common">Sugarbeet leaf spot fungus</name>
    <dbReference type="NCBI Taxonomy" id="122368"/>
    <lineage>
        <taxon>Eukaryota</taxon>
        <taxon>Fungi</taxon>
        <taxon>Dikarya</taxon>
        <taxon>Ascomycota</taxon>
        <taxon>Pezizomycotina</taxon>
        <taxon>Dothideomycetes</taxon>
        <taxon>Dothideomycetidae</taxon>
        <taxon>Mycosphaerellales</taxon>
        <taxon>Mycosphaerellaceae</taxon>
        <taxon>Cercospora</taxon>
    </lineage>
</organism>
<name>A0A2G5HE97_CERBT</name>
<evidence type="ECO:0000313" key="10">
    <source>
        <dbReference type="Proteomes" id="UP001302367"/>
    </source>
</evidence>
<evidence type="ECO:0000256" key="4">
    <source>
        <dbReference type="ARBA" id="ARBA00023002"/>
    </source>
</evidence>
<dbReference type="InterPro" id="IPR045054">
    <property type="entry name" value="P4HA-like"/>
</dbReference>
<proteinExistence type="predicted"/>
<reference evidence="8 10" key="2">
    <citation type="submission" date="2023-09" db="EMBL/GenBank/DDBJ databases">
        <title>Complete-Gapless Cercospora beticola genome.</title>
        <authorList>
            <person name="Wyatt N.A."/>
            <person name="Spanner R.E."/>
            <person name="Bolton M.D."/>
        </authorList>
    </citation>
    <scope>NUCLEOTIDE SEQUENCE [LARGE SCALE GENOMIC DNA]</scope>
    <source>
        <strain evidence="8">Cb09-40</strain>
    </source>
</reference>
<keyword evidence="4" id="KW-0560">Oxidoreductase</keyword>
<dbReference type="Proteomes" id="UP000230605">
    <property type="component" value="Chromosome 9"/>
</dbReference>
<comment type="cofactor">
    <cofactor evidence="1">
        <name>L-ascorbate</name>
        <dbReference type="ChEBI" id="CHEBI:38290"/>
    </cofactor>
</comment>
<dbReference type="GO" id="GO:0031418">
    <property type="term" value="F:L-ascorbic acid binding"/>
    <property type="evidence" value="ECO:0007669"/>
    <property type="project" value="InterPro"/>
</dbReference>
<evidence type="ECO:0000259" key="6">
    <source>
        <dbReference type="SMART" id="SM00702"/>
    </source>
</evidence>
<dbReference type="EMBL" id="LKMD01000107">
    <property type="protein sequence ID" value="PIA90825.1"/>
    <property type="molecule type" value="Genomic_DNA"/>
</dbReference>
<dbReference type="GO" id="GO:0005783">
    <property type="term" value="C:endoplasmic reticulum"/>
    <property type="evidence" value="ECO:0007669"/>
    <property type="project" value="TreeGrafter"/>
</dbReference>
<dbReference type="SMART" id="SM00702">
    <property type="entry name" value="P4Hc"/>
    <property type="match status" value="1"/>
</dbReference>
<dbReference type="OrthoDB" id="420380at2759"/>
<dbReference type="PANTHER" id="PTHR10869">
    <property type="entry name" value="PROLYL 4-HYDROXYLASE ALPHA SUBUNIT"/>
    <property type="match status" value="1"/>
</dbReference>
<dbReference type="Pfam" id="PF13640">
    <property type="entry name" value="2OG-FeII_Oxy_3"/>
    <property type="match status" value="1"/>
</dbReference>
<evidence type="ECO:0000256" key="3">
    <source>
        <dbReference type="ARBA" id="ARBA00022964"/>
    </source>
</evidence>